<dbReference type="Gene3D" id="3.90.550.50">
    <property type="match status" value="1"/>
</dbReference>
<feature type="compositionally biased region" description="Basic and acidic residues" evidence="19">
    <location>
        <begin position="1569"/>
        <end position="1580"/>
    </location>
</feature>
<evidence type="ECO:0000256" key="19">
    <source>
        <dbReference type="SAM" id="MobiDB-lite"/>
    </source>
</evidence>
<evidence type="ECO:0000313" key="22">
    <source>
        <dbReference type="EnsemblMetazoa" id="Aqu2.1.32708_001"/>
    </source>
</evidence>
<keyword evidence="7 16" id="KW-0479">Metal-binding</keyword>
<feature type="compositionally biased region" description="Acidic residues" evidence="19">
    <location>
        <begin position="1305"/>
        <end position="1318"/>
    </location>
</feature>
<evidence type="ECO:0000259" key="21">
    <source>
        <dbReference type="SMART" id="SM01141"/>
    </source>
</evidence>
<keyword evidence="18" id="KW-0175">Coiled coil</keyword>
<dbReference type="InterPro" id="IPR003378">
    <property type="entry name" value="Fringe-like_glycosylTrfase"/>
</dbReference>
<evidence type="ECO:0000256" key="12">
    <source>
        <dbReference type="ARBA" id="ARBA00023211"/>
    </source>
</evidence>
<comment type="catalytic activity">
    <reaction evidence="13">
        <text>3-O-(beta-D-galactosyl-(1-&gt;3)-beta-D-galactosyl-(1-&gt;4)-beta-D-xylosyl)-L-seryl-[protein] + UDP-alpha-D-glucuronate = 3-O-(beta-D-GlcA-(1-&gt;3)-beta-D-Gal-(1-&gt;3)-beta-D-Gal-(1-&gt;4)-beta-D-Xyl)-L-seryl-[protein] + UDP + H(+)</text>
        <dbReference type="Rhea" id="RHEA:24168"/>
        <dbReference type="Rhea" id="RHEA-COMP:12571"/>
        <dbReference type="Rhea" id="RHEA-COMP:12573"/>
        <dbReference type="ChEBI" id="CHEBI:15378"/>
        <dbReference type="ChEBI" id="CHEBI:58052"/>
        <dbReference type="ChEBI" id="CHEBI:58223"/>
        <dbReference type="ChEBI" id="CHEBI:132090"/>
        <dbReference type="ChEBI" id="CHEBI:132093"/>
        <dbReference type="EC" id="2.4.1.135"/>
    </reaction>
</comment>
<keyword evidence="10 20" id="KW-0472">Membrane</keyword>
<dbReference type="InterPro" id="IPR005027">
    <property type="entry name" value="Glyco_trans_43"/>
</dbReference>
<evidence type="ECO:0000256" key="4">
    <source>
        <dbReference type="ARBA" id="ARBA00022676"/>
    </source>
</evidence>
<reference evidence="22" key="1">
    <citation type="submission" date="2017-05" db="UniProtKB">
        <authorList>
            <consortium name="EnsemblMetazoa"/>
        </authorList>
    </citation>
    <scope>IDENTIFICATION</scope>
</reference>
<dbReference type="GO" id="GO:0005975">
    <property type="term" value="P:carbohydrate metabolic process"/>
    <property type="evidence" value="ECO:0007669"/>
    <property type="project" value="TreeGrafter"/>
</dbReference>
<evidence type="ECO:0000256" key="18">
    <source>
        <dbReference type="SAM" id="Coils"/>
    </source>
</evidence>
<dbReference type="EC" id="2.4.1.135" evidence="3"/>
<dbReference type="PANTHER" id="PTHR10896">
    <property type="entry name" value="GALACTOSYLGALACTOSYLXYLOSYLPROTEIN 3-BETA-GLUCURONOSYLTRANSFERASE BETA-1,3-GLUCURONYLTRANSFERASE"/>
    <property type="match status" value="1"/>
</dbReference>
<keyword evidence="6 20" id="KW-0812">Transmembrane</keyword>
<keyword evidence="5" id="KW-0808">Transferase</keyword>
<sequence>MQRPSRKLSDFESAGNNIMIAIRTTKKFHQKRLPYLYDTWLNKVNGSNVFLVTDAEDEEYQERSKQLGIHYVVSSLCGESLLWPIPSRWYLCCRTGEALTLMYKPQNIQYDWFCYLDDDIYLIMENLIKLIAKFPKDELSYIGRPGTPWEKPHKNSTRKHYHFASGGFYCLSRTILDKIKPWIVGGHNLGDTCRQLLEPDDLTIGCAVELLGGGKLSRTLLFHHHGMNLAKAVNANTLKDQIAIPYGCGQMCKYGGIVDNAIEVPNAAFSFDEDPSRKYKSILTIIFALSVAIVVLFLVRQNIDQRPIVKEPVQYIMHYHKNDMEELKRKASELKSCQSKLVERELELSHNIQRVKELEQNLREALTNRAEYILKQPLIFAITPTYKRWTQKADLTQLCQTLSHISNLRWIVVEDSEQKTPLVTNLLSHCPVNSTHLNFRTSQSLLNIVNTTDKKPQVKKPRGIEQRNTALKWLRRQYRHGEVKGVVYFADDDNTYDLRVFDEMRPTKMVSVWPVGLAGGLKFEGPICVGDSVKQWYAYWARDRKFQIDFAGFAVNIDIILNTKALILTTSKPGYIENDFLEQLIEFYDLEPKANSCQSVLVWHTRTEKPQMFYEEQLNKMGHPSNPGIEDGGCTLVKVCVAKNVFWGAPTIASLPPKISNLIHTTQSQQQPRERLKTVVILVFSPATDPFNSTLPTIFMITPTYARATQKADLTRLCQTLMHVRNLHWIIIEDSDSETPLVTRFLKRCRVKSSQLNRKTSSKLQPPKVSAKGHKNRGAEQRNVGLDWLRENYKPGDVTGVVYFGDDDNTYDIQLFEEMRYTNKVSIWPVGLAGGLKAEGPICENGRVKKWHVGWSPGRKFPVDMAAFAVNLDIILTNSKARLNPFGPGGHLEPEFLSAITTVPELEAKADDCTKLYANEKDAPCVWNMTDLNLSLPTVFMITPTYARLAQKADLTRLCQTLMHVRNLHWIIVEDSDSKTPLVTRFLKRCRVKSSQLNHTTPAKSLPPKGSHNRTKNRGARQRNVALDWLRETYKPGDVTGVVYFGDDDNTYDIQLFEEMRYTNKVSIWPVGFAGGLKAEGPICENGKVISWHVAWSPGRKFPIDMAGFAVNLDIILTNNNARFDPFGEVGYLEPEFLSNLTTVEELEAKADNCTKKADPTSYLRIIGSKCRLHIDPTGGERYSSTMIPWQGDEDNLISRYDVRIHMDIIPDYSKLPEIELSGEEKYEETKINYERYRSVIINEFNNVPESEVLSKIDVDELYSDVKRAKKGNKKQSKNKSAISYDYDSQQQMASDANKKKRMIEDDDKDSNDETEDEMDFDIDTFSSGQIDKLNVLALDYKVSQGYFSRSVRSEKNLLMERKQAKMAELEKSNLTGKKARKERRLFKEMSLRTRMPSPPLFVPKDIYNPKKQRDDDEESNTSSSSGSVSLDSKPQFITEFGSDVPSLPASSSTLDHVTKPCLPFSSSSRKKRRRSSSSSSSSTSSRSDSSSPRRKKRSYHSSSSHHHAGDRDKERRSSHSSSGRDHSRWRRSRSRSIERVSALTKSKLEAKKPQPKKKSLPSLQQKQQQEKTKLTPQERLKKKMQSQLSKTFKEDKKVEKYKAEVKEVERIVSGKHFTVTM</sequence>
<evidence type="ECO:0000256" key="15">
    <source>
        <dbReference type="PIRSR" id="PIRSR605027-2"/>
    </source>
</evidence>
<feature type="coiled-coil region" evidence="18">
    <location>
        <begin position="348"/>
        <end position="375"/>
    </location>
</feature>
<comment type="cofactor">
    <cofactor evidence="16">
        <name>Mn(2+)</name>
        <dbReference type="ChEBI" id="CHEBI:29035"/>
    </cofactor>
</comment>
<keyword evidence="4" id="KW-0328">Glycosyltransferase</keyword>
<dbReference type="Pfam" id="PF09750">
    <property type="entry name" value="DRY_EERY"/>
    <property type="match status" value="1"/>
</dbReference>
<dbReference type="SMART" id="SM01141">
    <property type="entry name" value="DRY_EERY"/>
    <property type="match status" value="1"/>
</dbReference>
<proteinExistence type="inferred from homology"/>
<dbReference type="GO" id="GO:0000139">
    <property type="term" value="C:Golgi membrane"/>
    <property type="evidence" value="ECO:0007669"/>
    <property type="project" value="TreeGrafter"/>
</dbReference>
<dbReference type="GO" id="GO:0015018">
    <property type="term" value="F:galactosylgalactosylxylosylprotein 3-beta-glucuronosyltransferase activity"/>
    <property type="evidence" value="ECO:0007669"/>
    <property type="project" value="UniProtKB-EC"/>
</dbReference>
<dbReference type="eggNOG" id="KOG1476">
    <property type="taxonomic scope" value="Eukaryota"/>
</dbReference>
<evidence type="ECO:0000256" key="20">
    <source>
        <dbReference type="SAM" id="Phobius"/>
    </source>
</evidence>
<feature type="binding site" evidence="15">
    <location>
        <begin position="604"/>
        <end position="606"/>
    </location>
    <ligand>
        <name>UDP-alpha-D-glucuronate</name>
        <dbReference type="ChEBI" id="CHEBI:58052"/>
    </ligand>
</feature>
<dbReference type="OrthoDB" id="10070965at2759"/>
<feature type="compositionally biased region" description="Basic residues" evidence="19">
    <location>
        <begin position="1493"/>
        <end position="1507"/>
    </location>
</feature>
<keyword evidence="9 20" id="KW-1133">Transmembrane helix</keyword>
<organism evidence="22">
    <name type="scientific">Amphimedon queenslandica</name>
    <name type="common">Sponge</name>
    <dbReference type="NCBI Taxonomy" id="400682"/>
    <lineage>
        <taxon>Eukaryota</taxon>
        <taxon>Metazoa</taxon>
        <taxon>Porifera</taxon>
        <taxon>Demospongiae</taxon>
        <taxon>Heteroscleromorpha</taxon>
        <taxon>Haplosclerida</taxon>
        <taxon>Niphatidae</taxon>
        <taxon>Amphimedon</taxon>
    </lineage>
</organism>
<dbReference type="InterPro" id="IPR019147">
    <property type="entry name" value="SWAP_N_domain"/>
</dbReference>
<dbReference type="EnsemblMetazoa" id="Aqu2.1.32708_001">
    <property type="protein sequence ID" value="Aqu2.1.32708_001"/>
    <property type="gene ID" value="Aqu2.1.32708"/>
</dbReference>
<feature type="compositionally biased region" description="Basic and acidic residues" evidence="19">
    <location>
        <begin position="1592"/>
        <end position="1601"/>
    </location>
</feature>
<evidence type="ECO:0000256" key="8">
    <source>
        <dbReference type="ARBA" id="ARBA00022968"/>
    </source>
</evidence>
<evidence type="ECO:0000256" key="2">
    <source>
        <dbReference type="ARBA" id="ARBA00007706"/>
    </source>
</evidence>
<feature type="binding site" evidence="15">
    <location>
        <begin position="491"/>
        <end position="493"/>
    </location>
    <ligand>
        <name>UDP-alpha-D-glucuronate</name>
        <dbReference type="ChEBI" id="CHEBI:58052"/>
    </ligand>
</feature>
<feature type="binding site" evidence="15">
    <location>
        <position position="415"/>
    </location>
    <ligand>
        <name>UDP-alpha-D-glucuronate</name>
        <dbReference type="ChEBI" id="CHEBI:58052"/>
    </ligand>
</feature>
<dbReference type="InterPro" id="IPR029044">
    <property type="entry name" value="Nucleotide-diphossugar_trans"/>
</dbReference>
<dbReference type="Pfam" id="PF02434">
    <property type="entry name" value="Fringe"/>
    <property type="match status" value="1"/>
</dbReference>
<dbReference type="GO" id="GO:0046872">
    <property type="term" value="F:metal ion binding"/>
    <property type="evidence" value="ECO:0007669"/>
    <property type="project" value="UniProtKB-KW"/>
</dbReference>
<evidence type="ECO:0000256" key="6">
    <source>
        <dbReference type="ARBA" id="ARBA00022692"/>
    </source>
</evidence>
<feature type="domain" description="Suppressor of white apricot N-terminal" evidence="21">
    <location>
        <begin position="1162"/>
        <end position="1291"/>
    </location>
</feature>
<comment type="similarity">
    <text evidence="2">Belongs to the glycosyltransferase 43 family.</text>
</comment>
<feature type="binding site" evidence="15">
    <location>
        <position position="462"/>
    </location>
    <ligand>
        <name>UDP-alpha-D-glucuronate</name>
        <dbReference type="ChEBI" id="CHEBI:58052"/>
    </ligand>
</feature>
<dbReference type="GO" id="GO:0050650">
    <property type="term" value="P:chondroitin sulfate proteoglycan biosynthetic process"/>
    <property type="evidence" value="ECO:0007669"/>
    <property type="project" value="TreeGrafter"/>
</dbReference>
<evidence type="ECO:0000256" key="16">
    <source>
        <dbReference type="PIRSR" id="PIRSR605027-3"/>
    </source>
</evidence>
<protein>
    <recommendedName>
        <fullName evidence="3">galactosylgalactosylxylosylprotein 3-beta-glucuronosyltransferase</fullName>
        <ecNumber evidence="3">2.4.1.135</ecNumber>
    </recommendedName>
</protein>
<feature type="compositionally biased region" description="Basic and acidic residues" evidence="19">
    <location>
        <begin position="1508"/>
        <end position="1527"/>
    </location>
</feature>
<evidence type="ECO:0000256" key="14">
    <source>
        <dbReference type="PIRSR" id="PIRSR605027-1"/>
    </source>
</evidence>
<feature type="binding site" evidence="15">
    <location>
        <position position="467"/>
    </location>
    <ligand>
        <name>UDP-alpha-D-glucuronate</name>
        <dbReference type="ChEBI" id="CHEBI:58052"/>
    </ligand>
</feature>
<dbReference type="PANTHER" id="PTHR10896:SF65">
    <property type="entry name" value="GALACTOSYLGALACTOSYLXYLOSYLPROTEIN 3-BETA-GLUCURONOSYLTRANSFERASE 3"/>
    <property type="match status" value="1"/>
</dbReference>
<feature type="transmembrane region" description="Helical" evidence="20">
    <location>
        <begin position="281"/>
        <end position="299"/>
    </location>
</feature>
<evidence type="ECO:0000256" key="9">
    <source>
        <dbReference type="ARBA" id="ARBA00022989"/>
    </source>
</evidence>
<feature type="binding site" evidence="15">
    <location>
        <begin position="384"/>
        <end position="386"/>
    </location>
    <ligand>
        <name>UDP-alpha-D-glucuronate</name>
        <dbReference type="ChEBI" id="CHEBI:58052"/>
    </ligand>
</feature>
<dbReference type="SUPFAM" id="SSF53448">
    <property type="entry name" value="Nucleotide-diphospho-sugar transferases"/>
    <property type="match status" value="3"/>
</dbReference>
<dbReference type="InParanoid" id="A0A1X7UY65"/>
<feature type="compositionally biased region" description="Basic residues" evidence="19">
    <location>
        <begin position="1269"/>
        <end position="1278"/>
    </location>
</feature>
<keyword evidence="8" id="KW-0735">Signal-anchor</keyword>
<dbReference type="Pfam" id="PF03360">
    <property type="entry name" value="Glyco_transf_43"/>
    <property type="match status" value="3"/>
</dbReference>
<feature type="binding site" evidence="16">
    <location>
        <position position="493"/>
    </location>
    <ligand>
        <name>Mn(2+)</name>
        <dbReference type="ChEBI" id="CHEBI:29035"/>
    </ligand>
</feature>
<keyword evidence="12 16" id="KW-0464">Manganese</keyword>
<accession>A0A1X7UY65</accession>
<dbReference type="CDD" id="cd00218">
    <property type="entry name" value="GlcAT-I"/>
    <property type="match status" value="3"/>
</dbReference>
<dbReference type="eggNOG" id="KOG2548">
    <property type="taxonomic scope" value="Eukaryota"/>
</dbReference>
<dbReference type="FunFam" id="3.90.550.10:FF:000044">
    <property type="entry name" value="Galactosylgalactosylxylosylprotein 3-beta-glucuronosyltransferase"/>
    <property type="match status" value="3"/>
</dbReference>
<feature type="site" description="Interaction with galactose moiety of substrate glycoprotein" evidence="17">
    <location>
        <position position="524"/>
    </location>
</feature>
<dbReference type="Gene3D" id="3.90.550.10">
    <property type="entry name" value="Spore Coat Polysaccharide Biosynthesis Protein SpsA, Chain A"/>
    <property type="match status" value="3"/>
</dbReference>
<feature type="active site" description="Proton donor/acceptor" evidence="14">
    <location>
        <position position="577"/>
    </location>
</feature>
<evidence type="ECO:0000256" key="11">
    <source>
        <dbReference type="ARBA" id="ARBA00023180"/>
    </source>
</evidence>
<feature type="compositionally biased region" description="Low complexity" evidence="19">
    <location>
        <begin position="1477"/>
        <end position="1491"/>
    </location>
</feature>
<name>A0A1X7UY65_AMPQE</name>
<feature type="region of interest" description="Disordered" evidence="19">
    <location>
        <begin position="1269"/>
        <end position="1318"/>
    </location>
</feature>
<feature type="region of interest" description="Disordered" evidence="19">
    <location>
        <begin position="998"/>
        <end position="1019"/>
    </location>
</feature>
<feature type="region of interest" description="Disordered" evidence="19">
    <location>
        <begin position="756"/>
        <end position="781"/>
    </location>
</feature>
<evidence type="ECO:0000256" key="7">
    <source>
        <dbReference type="ARBA" id="ARBA00022723"/>
    </source>
</evidence>
<evidence type="ECO:0000256" key="10">
    <source>
        <dbReference type="ARBA" id="ARBA00023136"/>
    </source>
</evidence>
<keyword evidence="11" id="KW-0325">Glycoprotein</keyword>
<comment type="subcellular location">
    <subcellularLocation>
        <location evidence="1">Membrane</location>
        <topology evidence="1">Single-pass type II membrane protein</topology>
    </subcellularLocation>
</comment>
<feature type="region of interest" description="Disordered" evidence="19">
    <location>
        <begin position="1369"/>
        <end position="1601"/>
    </location>
</feature>
<evidence type="ECO:0000256" key="17">
    <source>
        <dbReference type="PIRSR" id="PIRSR605027-4"/>
    </source>
</evidence>
<evidence type="ECO:0000256" key="3">
    <source>
        <dbReference type="ARBA" id="ARBA00012641"/>
    </source>
</evidence>
<feature type="compositionally biased region" description="Low complexity" evidence="19">
    <location>
        <begin position="1421"/>
        <end position="1433"/>
    </location>
</feature>
<evidence type="ECO:0000256" key="13">
    <source>
        <dbReference type="ARBA" id="ARBA00047979"/>
    </source>
</evidence>
<evidence type="ECO:0000256" key="5">
    <source>
        <dbReference type="ARBA" id="ARBA00022679"/>
    </source>
</evidence>
<evidence type="ECO:0000256" key="1">
    <source>
        <dbReference type="ARBA" id="ARBA00004606"/>
    </source>
</evidence>